<dbReference type="GO" id="GO:0003700">
    <property type="term" value="F:DNA-binding transcription factor activity"/>
    <property type="evidence" value="ECO:0007669"/>
    <property type="project" value="InterPro"/>
</dbReference>
<evidence type="ECO:0000259" key="4">
    <source>
        <dbReference type="PROSITE" id="PS50987"/>
    </source>
</evidence>
<dbReference type="Gene3D" id="1.10.10.10">
    <property type="entry name" value="Winged helix-like DNA-binding domain superfamily/Winged helix DNA-binding domain"/>
    <property type="match status" value="1"/>
</dbReference>
<evidence type="ECO:0000313" key="5">
    <source>
        <dbReference type="EMBL" id="SEL54213.1"/>
    </source>
</evidence>
<evidence type="ECO:0000313" key="6">
    <source>
        <dbReference type="Proteomes" id="UP000199120"/>
    </source>
</evidence>
<dbReference type="InterPro" id="IPR051081">
    <property type="entry name" value="HTH_MetalResp_TranReg"/>
</dbReference>
<dbReference type="InterPro" id="IPR036388">
    <property type="entry name" value="WH-like_DNA-bd_sf"/>
</dbReference>
<keyword evidence="3" id="KW-0804">Transcription</keyword>
<dbReference type="InterPro" id="IPR036390">
    <property type="entry name" value="WH_DNA-bd_sf"/>
</dbReference>
<sequence>MFVNELTDPSRIQHNARGFARRPMNSPLTPEALGALRESAAKACALLKALAHEDRLLLLCQLTEGERNVGELEELVGVHQPSLSQHLGVLREEGLVQTRREGKYIYYSLAGFEVIQVMQTLSSLYCGKLRAQLK</sequence>
<dbReference type="CDD" id="cd00090">
    <property type="entry name" value="HTH_ARSR"/>
    <property type="match status" value="1"/>
</dbReference>
<dbReference type="SMART" id="SM00418">
    <property type="entry name" value="HTH_ARSR"/>
    <property type="match status" value="1"/>
</dbReference>
<evidence type="ECO:0000256" key="2">
    <source>
        <dbReference type="ARBA" id="ARBA00023125"/>
    </source>
</evidence>
<gene>
    <name evidence="5" type="ORF">SAMN05192542_10972</name>
</gene>
<dbReference type="GO" id="GO:0003677">
    <property type="term" value="F:DNA binding"/>
    <property type="evidence" value="ECO:0007669"/>
    <property type="project" value="UniProtKB-KW"/>
</dbReference>
<keyword evidence="2 5" id="KW-0238">DNA-binding</keyword>
<evidence type="ECO:0000256" key="3">
    <source>
        <dbReference type="ARBA" id="ARBA00023163"/>
    </source>
</evidence>
<dbReference type="PRINTS" id="PR00778">
    <property type="entry name" value="HTHARSR"/>
</dbReference>
<dbReference type="InterPro" id="IPR011991">
    <property type="entry name" value="ArsR-like_HTH"/>
</dbReference>
<dbReference type="PROSITE" id="PS50987">
    <property type="entry name" value="HTH_ARSR_2"/>
    <property type="match status" value="1"/>
</dbReference>
<dbReference type="PANTHER" id="PTHR33154">
    <property type="entry name" value="TRANSCRIPTIONAL REGULATOR, ARSR FAMILY"/>
    <property type="match status" value="1"/>
</dbReference>
<evidence type="ECO:0000256" key="1">
    <source>
        <dbReference type="ARBA" id="ARBA00023015"/>
    </source>
</evidence>
<name>A0A1H7R215_9BURK</name>
<dbReference type="SUPFAM" id="SSF46785">
    <property type="entry name" value="Winged helix' DNA-binding domain"/>
    <property type="match status" value="1"/>
</dbReference>
<dbReference type="STRING" id="416943.SAMN05445871_2973"/>
<protein>
    <submittedName>
        <fullName evidence="5">DNA-binding transcriptional regulator, ArsR family</fullName>
    </submittedName>
</protein>
<dbReference type="InterPro" id="IPR001845">
    <property type="entry name" value="HTH_ArsR_DNA-bd_dom"/>
</dbReference>
<dbReference type="Pfam" id="PF01022">
    <property type="entry name" value="HTH_5"/>
    <property type="match status" value="1"/>
</dbReference>
<dbReference type="EMBL" id="FOAJ01000009">
    <property type="protein sequence ID" value="SEL54213.1"/>
    <property type="molecule type" value="Genomic_DNA"/>
</dbReference>
<dbReference type="NCBIfam" id="NF033788">
    <property type="entry name" value="HTH_metalloreg"/>
    <property type="match status" value="1"/>
</dbReference>
<dbReference type="AlphaFoldDB" id="A0A1H7R215"/>
<feature type="domain" description="HTH arsR-type" evidence="4">
    <location>
        <begin position="35"/>
        <end position="129"/>
    </location>
</feature>
<accession>A0A1H7R215</accession>
<dbReference type="PANTHER" id="PTHR33154:SF28">
    <property type="entry name" value="HTH-TYPE TRANSCRIPTIONAL REGULATOR YGAV-RELATED"/>
    <property type="match status" value="1"/>
</dbReference>
<dbReference type="Proteomes" id="UP000199120">
    <property type="component" value="Unassembled WGS sequence"/>
</dbReference>
<reference evidence="6" key="1">
    <citation type="submission" date="2016-10" db="EMBL/GenBank/DDBJ databases">
        <authorList>
            <person name="Varghese N."/>
            <person name="Submissions S."/>
        </authorList>
    </citation>
    <scope>NUCLEOTIDE SEQUENCE [LARGE SCALE GENOMIC DNA]</scope>
    <source>
        <strain evidence="6">LMG 26416</strain>
    </source>
</reference>
<keyword evidence="6" id="KW-1185">Reference proteome</keyword>
<organism evidence="5 6">
    <name type="scientific">Paraburkholderia caballeronis</name>
    <dbReference type="NCBI Taxonomy" id="416943"/>
    <lineage>
        <taxon>Bacteria</taxon>
        <taxon>Pseudomonadati</taxon>
        <taxon>Pseudomonadota</taxon>
        <taxon>Betaproteobacteria</taxon>
        <taxon>Burkholderiales</taxon>
        <taxon>Burkholderiaceae</taxon>
        <taxon>Paraburkholderia</taxon>
    </lineage>
</organism>
<proteinExistence type="predicted"/>
<keyword evidence="1" id="KW-0805">Transcription regulation</keyword>